<name>A0AAD9NXF1_RIDPI</name>
<dbReference type="GO" id="GO:0050211">
    <property type="term" value="F:procollagen galactosyltransferase activity"/>
    <property type="evidence" value="ECO:0007669"/>
    <property type="project" value="TreeGrafter"/>
</dbReference>
<dbReference type="PANTHER" id="PTHR10730:SF53">
    <property type="entry name" value="GLYCOSYLTRANSFERASE 25 FAMILY MEMBER"/>
    <property type="match status" value="1"/>
</dbReference>
<comment type="caution">
    <text evidence="4">The sequence shown here is derived from an EMBL/GenBank/DDBJ whole genome shotgun (WGS) entry which is preliminary data.</text>
</comment>
<organism evidence="4 5">
    <name type="scientific">Ridgeia piscesae</name>
    <name type="common">Tubeworm</name>
    <dbReference type="NCBI Taxonomy" id="27915"/>
    <lineage>
        <taxon>Eukaryota</taxon>
        <taxon>Metazoa</taxon>
        <taxon>Spiralia</taxon>
        <taxon>Lophotrochozoa</taxon>
        <taxon>Annelida</taxon>
        <taxon>Polychaeta</taxon>
        <taxon>Sedentaria</taxon>
        <taxon>Canalipalpata</taxon>
        <taxon>Sabellida</taxon>
        <taxon>Siboglinidae</taxon>
        <taxon>Ridgeia</taxon>
    </lineage>
</organism>
<evidence type="ECO:0000256" key="1">
    <source>
        <dbReference type="ARBA" id="ARBA00006721"/>
    </source>
</evidence>
<dbReference type="Proteomes" id="UP001209878">
    <property type="component" value="Unassembled WGS sequence"/>
</dbReference>
<protein>
    <submittedName>
        <fullName evidence="4">Uncharacterized protein</fullName>
    </submittedName>
</protein>
<gene>
    <name evidence="4" type="ORF">NP493_276g03002</name>
</gene>
<keyword evidence="2" id="KW-0328">Glycosyltransferase</keyword>
<evidence type="ECO:0000256" key="3">
    <source>
        <dbReference type="ARBA" id="ARBA00022679"/>
    </source>
</evidence>
<evidence type="ECO:0000313" key="4">
    <source>
        <dbReference type="EMBL" id="KAK2184228.1"/>
    </source>
</evidence>
<keyword evidence="5" id="KW-1185">Reference proteome</keyword>
<keyword evidence="3" id="KW-0808">Transferase</keyword>
<dbReference type="PANTHER" id="PTHR10730">
    <property type="entry name" value="PROCOLLAGEN-LYSINE,2-OXOGLUTARATE 5-DIOXYGENASE/GLYCOSYLTRANSFERASE 25 FAMILY MEMBER"/>
    <property type="match status" value="1"/>
</dbReference>
<sequence>MLNVTASSHYSNFWCGMNEQGYYERTPDYLPILGREKLGCFPVAMVHSTLLIHISSTSSLAYSPSPPGYKGPIDDIIIFAHSAKHYGIAMHLLNRDFYGFMLMPVTQQEDWDSTVDDYEQFVHLKIENIIYDTPLEKLDYVDVPMRPADKLGFDQVGFSL</sequence>
<reference evidence="4" key="1">
    <citation type="journal article" date="2023" name="Mol. Biol. Evol.">
        <title>Third-Generation Sequencing Reveals the Adaptive Role of the Epigenome in Three Deep-Sea Polychaetes.</title>
        <authorList>
            <person name="Perez M."/>
            <person name="Aroh O."/>
            <person name="Sun Y."/>
            <person name="Lan Y."/>
            <person name="Juniper S.K."/>
            <person name="Young C.R."/>
            <person name="Angers B."/>
            <person name="Qian P.Y."/>
        </authorList>
    </citation>
    <scope>NUCLEOTIDE SEQUENCE</scope>
    <source>
        <strain evidence="4">R07B-5</strain>
    </source>
</reference>
<evidence type="ECO:0000256" key="2">
    <source>
        <dbReference type="ARBA" id="ARBA00022676"/>
    </source>
</evidence>
<dbReference type="AlphaFoldDB" id="A0AAD9NXF1"/>
<proteinExistence type="inferred from homology"/>
<comment type="similarity">
    <text evidence="1">Belongs to the glycosyltransferase 25 family.</text>
</comment>
<accession>A0AAD9NXF1</accession>
<evidence type="ECO:0000313" key="5">
    <source>
        <dbReference type="Proteomes" id="UP001209878"/>
    </source>
</evidence>
<dbReference type="InterPro" id="IPR050757">
    <property type="entry name" value="Collagen_mod_GT25"/>
</dbReference>
<dbReference type="EMBL" id="JAODUO010000276">
    <property type="protein sequence ID" value="KAK2184228.1"/>
    <property type="molecule type" value="Genomic_DNA"/>
</dbReference>